<name>A0A6J4HYV0_9CHLR</name>
<dbReference type="EMBL" id="CADCTC010000086">
    <property type="protein sequence ID" value="CAA9237989.1"/>
    <property type="molecule type" value="Genomic_DNA"/>
</dbReference>
<dbReference type="InterPro" id="IPR009467">
    <property type="entry name" value="Glycolipid-bd_prot_put"/>
</dbReference>
<sequence length="207" mass="22028">MTRMMRVWAKEEPFGTELADVSIGGGVLSATGVAIGTGPAPYRLDYRLTTADGYVTARLVVRVQGQGWRRVLELERAAAGKSAGAWSCRTEAEGAPDLPAPGGPGGDLAALAGALDCDLGLSPLTNSMPVLRHGLHEGGGPVDVLVAWVSVPDLTVHAARQRYTFVRRERGARIVRFESLDDTFTAEIGFDRHGVVLDYPGIARHVP</sequence>
<dbReference type="AlphaFoldDB" id="A0A6J4HYV0"/>
<reference evidence="1" key="1">
    <citation type="submission" date="2020-02" db="EMBL/GenBank/DDBJ databases">
        <authorList>
            <person name="Meier V. D."/>
        </authorList>
    </citation>
    <scope>NUCLEOTIDE SEQUENCE</scope>
    <source>
        <strain evidence="1">AVDCRST_MAG77</strain>
    </source>
</reference>
<evidence type="ECO:0000313" key="1">
    <source>
        <dbReference type="EMBL" id="CAA9237989.1"/>
    </source>
</evidence>
<gene>
    <name evidence="1" type="ORF">AVDCRST_MAG77-1358</name>
</gene>
<evidence type="ECO:0008006" key="2">
    <source>
        <dbReference type="Google" id="ProtNLM"/>
    </source>
</evidence>
<organism evidence="1">
    <name type="scientific">uncultured Chloroflexota bacterium</name>
    <dbReference type="NCBI Taxonomy" id="166587"/>
    <lineage>
        <taxon>Bacteria</taxon>
        <taxon>Bacillati</taxon>
        <taxon>Chloroflexota</taxon>
        <taxon>environmental samples</taxon>
    </lineage>
</organism>
<protein>
    <recommendedName>
        <fullName evidence="2">Glycolipid-binding domain-containing protein</fullName>
    </recommendedName>
</protein>
<proteinExistence type="predicted"/>
<dbReference type="SUPFAM" id="SSF159275">
    <property type="entry name" value="PA1994-like"/>
    <property type="match status" value="1"/>
</dbReference>
<dbReference type="Pfam" id="PF06475">
    <property type="entry name" value="Glycolipid_bind"/>
    <property type="match status" value="1"/>
</dbReference>
<accession>A0A6J4HYV0</accession>